<proteinExistence type="predicted"/>
<organism evidence="1 2">
    <name type="scientific">Canna indica</name>
    <name type="common">Indian-shot</name>
    <dbReference type="NCBI Taxonomy" id="4628"/>
    <lineage>
        <taxon>Eukaryota</taxon>
        <taxon>Viridiplantae</taxon>
        <taxon>Streptophyta</taxon>
        <taxon>Embryophyta</taxon>
        <taxon>Tracheophyta</taxon>
        <taxon>Spermatophyta</taxon>
        <taxon>Magnoliopsida</taxon>
        <taxon>Liliopsida</taxon>
        <taxon>Zingiberales</taxon>
        <taxon>Cannaceae</taxon>
        <taxon>Canna</taxon>
    </lineage>
</organism>
<evidence type="ECO:0000313" key="2">
    <source>
        <dbReference type="Proteomes" id="UP001327560"/>
    </source>
</evidence>
<dbReference type="EMBL" id="CP136890">
    <property type="protein sequence ID" value="WOK93113.1"/>
    <property type="molecule type" value="Genomic_DNA"/>
</dbReference>
<gene>
    <name evidence="1" type="ORF">Cni_G01806</name>
</gene>
<protein>
    <submittedName>
        <fullName evidence="1">Uncharacterized protein</fullName>
    </submittedName>
</protein>
<reference evidence="1 2" key="1">
    <citation type="submission" date="2023-10" db="EMBL/GenBank/DDBJ databases">
        <title>Chromosome-scale genome assembly provides insights into flower coloration mechanisms of Canna indica.</title>
        <authorList>
            <person name="Li C."/>
        </authorList>
    </citation>
    <scope>NUCLEOTIDE SEQUENCE [LARGE SCALE GENOMIC DNA]</scope>
    <source>
        <tissue evidence="1">Flower</tissue>
    </source>
</reference>
<evidence type="ECO:0000313" key="1">
    <source>
        <dbReference type="EMBL" id="WOK93113.1"/>
    </source>
</evidence>
<sequence length="63" mass="7862">MANEGRRTRQIAEDDFELFLFDCQYAANYWKLLERNLRIIFKRRDGWKEGLWTKERKGYERET</sequence>
<name>A0AAQ3PZ69_9LILI</name>
<dbReference type="Proteomes" id="UP001327560">
    <property type="component" value="Chromosome 1"/>
</dbReference>
<accession>A0AAQ3PZ69</accession>
<dbReference type="AlphaFoldDB" id="A0AAQ3PZ69"/>
<keyword evidence="2" id="KW-1185">Reference proteome</keyword>